<evidence type="ECO:0000313" key="10">
    <source>
        <dbReference type="Proteomes" id="UP000051859"/>
    </source>
</evidence>
<dbReference type="PATRIC" id="fig|331679.3.peg.1377"/>
<proteinExistence type="predicted"/>
<keyword evidence="10" id="KW-1185">Reference proteome</keyword>
<evidence type="ECO:0000256" key="7">
    <source>
        <dbReference type="SAM" id="Phobius"/>
    </source>
</evidence>
<protein>
    <recommendedName>
        <fullName evidence="8">Phage shock protein PspC N-terminal domain-containing protein</fullName>
    </recommendedName>
</protein>
<dbReference type="InterPro" id="IPR052027">
    <property type="entry name" value="PspC"/>
</dbReference>
<evidence type="ECO:0000256" key="2">
    <source>
        <dbReference type="ARBA" id="ARBA00022475"/>
    </source>
</evidence>
<evidence type="ECO:0000256" key="4">
    <source>
        <dbReference type="ARBA" id="ARBA00022989"/>
    </source>
</evidence>
<dbReference type="Proteomes" id="UP000051859">
    <property type="component" value="Unassembled WGS sequence"/>
</dbReference>
<comment type="subcellular location">
    <subcellularLocation>
        <location evidence="1">Cell membrane</location>
        <topology evidence="1">Single-pass membrane protein</topology>
    </subcellularLocation>
</comment>
<evidence type="ECO:0000256" key="1">
    <source>
        <dbReference type="ARBA" id="ARBA00004162"/>
    </source>
</evidence>
<dbReference type="AlphaFoldDB" id="A0A0R2L3F7"/>
<keyword evidence="2" id="KW-1003">Cell membrane</keyword>
<dbReference type="PANTHER" id="PTHR33885">
    <property type="entry name" value="PHAGE SHOCK PROTEIN C"/>
    <property type="match status" value="1"/>
</dbReference>
<gene>
    <name evidence="9" type="ORF">IV81_GL001345</name>
</gene>
<accession>A0A0R2L3F7</accession>
<reference evidence="9 10" key="1">
    <citation type="journal article" date="2015" name="Genome Announc.">
        <title>Expanding the biotechnology potential of lactobacilli through comparative genomics of 213 strains and associated genera.</title>
        <authorList>
            <person name="Sun Z."/>
            <person name="Harris H.M."/>
            <person name="McCann A."/>
            <person name="Guo C."/>
            <person name="Argimon S."/>
            <person name="Zhang W."/>
            <person name="Yang X."/>
            <person name="Jeffery I.B."/>
            <person name="Cooney J.C."/>
            <person name="Kagawa T.F."/>
            <person name="Liu W."/>
            <person name="Song Y."/>
            <person name="Salvetti E."/>
            <person name="Wrobel A."/>
            <person name="Rasinkangas P."/>
            <person name="Parkhill J."/>
            <person name="Rea M.C."/>
            <person name="O'Sullivan O."/>
            <person name="Ritari J."/>
            <person name="Douillard F.P."/>
            <person name="Paul Ross R."/>
            <person name="Yang R."/>
            <person name="Briner A.E."/>
            <person name="Felis G.E."/>
            <person name="de Vos W.M."/>
            <person name="Barrangou R."/>
            <person name="Klaenhammer T.R."/>
            <person name="Caufield P.W."/>
            <person name="Cui Y."/>
            <person name="Zhang H."/>
            <person name="O'Toole P.W."/>
        </authorList>
    </citation>
    <scope>NUCLEOTIDE SEQUENCE [LARGE SCALE GENOMIC DNA]</scope>
    <source>
        <strain evidence="9 10">DSM 18001</strain>
    </source>
</reference>
<feature type="transmembrane region" description="Helical" evidence="7">
    <location>
        <begin position="40"/>
        <end position="64"/>
    </location>
</feature>
<name>A0A0R2L3F7_9LACO</name>
<dbReference type="GO" id="GO:0005886">
    <property type="term" value="C:plasma membrane"/>
    <property type="evidence" value="ECO:0007669"/>
    <property type="project" value="UniProtKB-SubCell"/>
</dbReference>
<dbReference type="PANTHER" id="PTHR33885:SF3">
    <property type="entry name" value="PHAGE SHOCK PROTEIN C"/>
    <property type="match status" value="1"/>
</dbReference>
<feature type="compositionally biased region" description="Basic and acidic residues" evidence="6">
    <location>
        <begin position="96"/>
        <end position="106"/>
    </location>
</feature>
<comment type="caution">
    <text evidence="9">The sequence shown here is derived from an EMBL/GenBank/DDBJ whole genome shotgun (WGS) entry which is preliminary data.</text>
</comment>
<feature type="domain" description="Phage shock protein PspC N-terminal" evidence="8">
    <location>
        <begin position="14"/>
        <end position="66"/>
    </location>
</feature>
<evidence type="ECO:0000256" key="5">
    <source>
        <dbReference type="ARBA" id="ARBA00023136"/>
    </source>
</evidence>
<evidence type="ECO:0000256" key="6">
    <source>
        <dbReference type="SAM" id="MobiDB-lite"/>
    </source>
</evidence>
<keyword evidence="4 7" id="KW-1133">Transmembrane helix</keyword>
<dbReference type="Pfam" id="PF04024">
    <property type="entry name" value="PspC"/>
    <property type="match status" value="1"/>
</dbReference>
<dbReference type="RefSeq" id="WP_236696818.1">
    <property type="nucleotide sequence ID" value="NZ_JQBX01000005.1"/>
</dbReference>
<dbReference type="STRING" id="331679.IV81_GL001345"/>
<keyword evidence="5 7" id="KW-0472">Membrane</keyword>
<dbReference type="EMBL" id="JQBX01000005">
    <property type="protein sequence ID" value="KRN94421.1"/>
    <property type="molecule type" value="Genomic_DNA"/>
</dbReference>
<evidence type="ECO:0000259" key="8">
    <source>
        <dbReference type="Pfam" id="PF04024"/>
    </source>
</evidence>
<keyword evidence="3 7" id="KW-0812">Transmembrane</keyword>
<organism evidence="9 10">
    <name type="scientific">Pediococcus stilesii</name>
    <dbReference type="NCBI Taxonomy" id="331679"/>
    <lineage>
        <taxon>Bacteria</taxon>
        <taxon>Bacillati</taxon>
        <taxon>Bacillota</taxon>
        <taxon>Bacilli</taxon>
        <taxon>Lactobacillales</taxon>
        <taxon>Lactobacillaceae</taxon>
        <taxon>Pediococcus</taxon>
    </lineage>
</organism>
<feature type="region of interest" description="Disordered" evidence="6">
    <location>
        <begin position="85"/>
        <end position="106"/>
    </location>
</feature>
<dbReference type="InterPro" id="IPR007168">
    <property type="entry name" value="Phageshock_PspC_N"/>
</dbReference>
<sequence>MNYLKSKSKMKFNKSNDRFVAGVMGGIAEYFGWDKALTRIIALVLIILSHGLLLIPYFILAWLMPSKTTNAYEQFTSRFNFMRDQGSTKKKKRKEIKNAEEHDVND</sequence>
<evidence type="ECO:0000256" key="3">
    <source>
        <dbReference type="ARBA" id="ARBA00022692"/>
    </source>
</evidence>
<evidence type="ECO:0000313" key="9">
    <source>
        <dbReference type="EMBL" id="KRN94421.1"/>
    </source>
</evidence>